<dbReference type="Gene3D" id="3.30.70.1560">
    <property type="entry name" value="Alpha-L RNA-binding motif"/>
    <property type="match status" value="1"/>
</dbReference>
<keyword evidence="4 8" id="KW-0413">Isomerase</keyword>
<dbReference type="InterPro" id="IPR020103">
    <property type="entry name" value="PsdUridine_synth_cat_dom_sf"/>
</dbReference>
<feature type="region of interest" description="Disordered" evidence="9">
    <location>
        <begin position="256"/>
        <end position="319"/>
    </location>
</feature>
<organism evidence="11 12">
    <name type="scientific">Arenicella chitinivorans</name>
    <dbReference type="NCBI Taxonomy" id="1329800"/>
    <lineage>
        <taxon>Bacteria</taxon>
        <taxon>Pseudomonadati</taxon>
        <taxon>Pseudomonadota</taxon>
        <taxon>Gammaproteobacteria</taxon>
        <taxon>Arenicellales</taxon>
        <taxon>Arenicellaceae</taxon>
        <taxon>Arenicella</taxon>
    </lineage>
</organism>
<reference evidence="11" key="1">
    <citation type="journal article" date="2014" name="Int. J. Syst. Evol. Microbiol.">
        <title>Complete genome sequence of Corynebacterium casei LMG S-19264T (=DSM 44701T), isolated from a smear-ripened cheese.</title>
        <authorList>
            <consortium name="US DOE Joint Genome Institute (JGI-PGF)"/>
            <person name="Walter F."/>
            <person name="Albersmeier A."/>
            <person name="Kalinowski J."/>
            <person name="Ruckert C."/>
        </authorList>
    </citation>
    <scope>NUCLEOTIDE SEQUENCE</scope>
    <source>
        <strain evidence="11">KCTC 12711</strain>
    </source>
</reference>
<protein>
    <recommendedName>
        <fullName evidence="8">Pseudouridine synthase</fullName>
        <ecNumber evidence="8">5.4.99.-</ecNumber>
    </recommendedName>
</protein>
<dbReference type="EMBL" id="BMXA01000001">
    <property type="protein sequence ID" value="GGZ99180.1"/>
    <property type="molecule type" value="Genomic_DNA"/>
</dbReference>
<dbReference type="InterPro" id="IPR020094">
    <property type="entry name" value="TruA/RsuA/RluB/E/F_N"/>
</dbReference>
<dbReference type="InterPro" id="IPR006145">
    <property type="entry name" value="PsdUridine_synth_RsuA/RluA"/>
</dbReference>
<dbReference type="GO" id="GO:0000455">
    <property type="term" value="P:enzyme-directed rRNA pseudouridine synthesis"/>
    <property type="evidence" value="ECO:0007669"/>
    <property type="project" value="UniProtKB-ARBA"/>
</dbReference>
<dbReference type="GO" id="GO:0003723">
    <property type="term" value="F:RNA binding"/>
    <property type="evidence" value="ECO:0007669"/>
    <property type="project" value="UniProtKB-KW"/>
</dbReference>
<evidence type="ECO:0000256" key="5">
    <source>
        <dbReference type="ARBA" id="ARBA00036944"/>
    </source>
</evidence>
<evidence type="ECO:0000313" key="12">
    <source>
        <dbReference type="Proteomes" id="UP000614811"/>
    </source>
</evidence>
<evidence type="ECO:0000256" key="7">
    <source>
        <dbReference type="PROSITE-ProRule" id="PRU00182"/>
    </source>
</evidence>
<dbReference type="PANTHER" id="PTHR47683">
    <property type="entry name" value="PSEUDOURIDINE SYNTHASE FAMILY PROTEIN-RELATED"/>
    <property type="match status" value="1"/>
</dbReference>
<evidence type="ECO:0000256" key="1">
    <source>
        <dbReference type="ARBA" id="ARBA00008348"/>
    </source>
</evidence>
<dbReference type="Pfam" id="PF00849">
    <property type="entry name" value="PseudoU_synth_2"/>
    <property type="match status" value="1"/>
</dbReference>
<evidence type="ECO:0000259" key="10">
    <source>
        <dbReference type="SMART" id="SM00363"/>
    </source>
</evidence>
<sequence>MSDKLQKLLAHAGHGSRREIETWIESGRITVNGKRAKLGDRATVRDRILLDGNLVSLNSAATEPIRALMYHKPEGEICTRSDPKGRPTVFEKLPAIPNGRWVSVGRLDLNTSGLLLFTNNGELANKLMHPSTGLEREYLVRIRGVASDETVQKLTGDGVMIDGRKAKFDSVQPADMAEQGTNRWYRVVIREGRYREVRRMWDAVGHTVSRLKRIRYGTVKLTRDVKQGQSSKLAPKQLEKLVRSVGLGDAFAGQLYSAGRDGPGSRTSGKPARASSTTRRGQRASTDRSPRPTKKSPNKSTRGNSRAGSTTARRRSTKS</sequence>
<evidence type="ECO:0000256" key="9">
    <source>
        <dbReference type="SAM" id="MobiDB-lite"/>
    </source>
</evidence>
<dbReference type="NCBIfam" id="TIGR00093">
    <property type="entry name" value="pseudouridine synthase"/>
    <property type="match status" value="1"/>
</dbReference>
<dbReference type="InterPro" id="IPR000748">
    <property type="entry name" value="PsdUridine_synth_RsuA/RluB/E/F"/>
</dbReference>
<dbReference type="Gene3D" id="3.30.70.580">
    <property type="entry name" value="Pseudouridine synthase I, catalytic domain, N-terminal subdomain"/>
    <property type="match status" value="1"/>
</dbReference>
<dbReference type="GO" id="GO:0160139">
    <property type="term" value="F:23S rRNA pseudouridine(2605) synthase activity"/>
    <property type="evidence" value="ECO:0007669"/>
    <property type="project" value="UniProtKB-EC"/>
</dbReference>
<proteinExistence type="inferred from homology"/>
<dbReference type="Gene3D" id="3.10.290.10">
    <property type="entry name" value="RNA-binding S4 domain"/>
    <property type="match status" value="1"/>
</dbReference>
<dbReference type="GO" id="GO:0005829">
    <property type="term" value="C:cytosol"/>
    <property type="evidence" value="ECO:0007669"/>
    <property type="project" value="UniProtKB-ARBA"/>
</dbReference>
<dbReference type="SMART" id="SM00363">
    <property type="entry name" value="S4"/>
    <property type="match status" value="1"/>
</dbReference>
<accession>A0A918VIN4</accession>
<keyword evidence="3 7" id="KW-0694">RNA-binding</keyword>
<dbReference type="CDD" id="cd00165">
    <property type="entry name" value="S4"/>
    <property type="match status" value="1"/>
</dbReference>
<dbReference type="InterPro" id="IPR042092">
    <property type="entry name" value="PsdUridine_s_RsuA/RluB/E/F_cat"/>
</dbReference>
<name>A0A918VIN4_9GAMM</name>
<dbReference type="FunFam" id="3.30.70.580:FF:000009">
    <property type="entry name" value="Pseudouridine synthase"/>
    <property type="match status" value="1"/>
</dbReference>
<dbReference type="PANTHER" id="PTHR47683:SF3">
    <property type="entry name" value="RIBOSOMAL LARGE SUBUNIT PSEUDOURIDINE SYNTHASE B"/>
    <property type="match status" value="1"/>
</dbReference>
<evidence type="ECO:0000256" key="4">
    <source>
        <dbReference type="ARBA" id="ARBA00023235"/>
    </source>
</evidence>
<dbReference type="Proteomes" id="UP000614811">
    <property type="component" value="Unassembled WGS sequence"/>
</dbReference>
<dbReference type="EC" id="5.4.99.-" evidence="8"/>
<evidence type="ECO:0000256" key="3">
    <source>
        <dbReference type="ARBA" id="ARBA00022884"/>
    </source>
</evidence>
<evidence type="ECO:0000256" key="8">
    <source>
        <dbReference type="RuleBase" id="RU003887"/>
    </source>
</evidence>
<dbReference type="SUPFAM" id="SSF55120">
    <property type="entry name" value="Pseudouridine synthase"/>
    <property type="match status" value="1"/>
</dbReference>
<keyword evidence="12" id="KW-1185">Reference proteome</keyword>
<dbReference type="SUPFAM" id="SSF55174">
    <property type="entry name" value="Alpha-L RNA-binding motif"/>
    <property type="match status" value="1"/>
</dbReference>
<keyword evidence="2" id="KW-0698">rRNA processing</keyword>
<reference evidence="11" key="2">
    <citation type="submission" date="2020-09" db="EMBL/GenBank/DDBJ databases">
        <authorList>
            <person name="Sun Q."/>
            <person name="Kim S."/>
        </authorList>
    </citation>
    <scope>NUCLEOTIDE SEQUENCE</scope>
    <source>
        <strain evidence="11">KCTC 12711</strain>
    </source>
</reference>
<dbReference type="PROSITE" id="PS50889">
    <property type="entry name" value="S4"/>
    <property type="match status" value="1"/>
</dbReference>
<evidence type="ECO:0000256" key="6">
    <source>
        <dbReference type="ARBA" id="ARBA00037383"/>
    </source>
</evidence>
<dbReference type="AlphaFoldDB" id="A0A918VIN4"/>
<gene>
    <name evidence="11" type="ORF">GCM10008090_04690</name>
</gene>
<dbReference type="InterPro" id="IPR002942">
    <property type="entry name" value="S4_RNA-bd"/>
</dbReference>
<dbReference type="RefSeq" id="WP_229794084.1">
    <property type="nucleotide sequence ID" value="NZ_BMXA01000001.1"/>
</dbReference>
<dbReference type="FunFam" id="3.10.290.10:FF:000003">
    <property type="entry name" value="Pseudouridine synthase"/>
    <property type="match status" value="1"/>
</dbReference>
<dbReference type="PROSITE" id="PS01149">
    <property type="entry name" value="PSI_RSU"/>
    <property type="match status" value="1"/>
</dbReference>
<dbReference type="InterPro" id="IPR050343">
    <property type="entry name" value="RsuA_PseudoU_synthase"/>
</dbReference>
<dbReference type="FunFam" id="3.30.70.1560:FF:000001">
    <property type="entry name" value="Pseudouridine synthase"/>
    <property type="match status" value="1"/>
</dbReference>
<evidence type="ECO:0000256" key="2">
    <source>
        <dbReference type="ARBA" id="ARBA00022552"/>
    </source>
</evidence>
<comment type="caution">
    <text evidence="11">The sequence shown here is derived from an EMBL/GenBank/DDBJ whole genome shotgun (WGS) entry which is preliminary data.</text>
</comment>
<comment type="similarity">
    <text evidence="1 8">Belongs to the pseudouridine synthase RsuA family.</text>
</comment>
<feature type="domain" description="RNA-binding S4" evidence="10">
    <location>
        <begin position="3"/>
        <end position="60"/>
    </location>
</feature>
<evidence type="ECO:0000313" key="11">
    <source>
        <dbReference type="EMBL" id="GGZ99180.1"/>
    </source>
</evidence>
<dbReference type="InterPro" id="IPR018496">
    <property type="entry name" value="PsdUridine_synth_RsuA/RluB_CS"/>
</dbReference>
<dbReference type="Pfam" id="PF01479">
    <property type="entry name" value="S4"/>
    <property type="match status" value="1"/>
</dbReference>
<dbReference type="InterPro" id="IPR036986">
    <property type="entry name" value="S4_RNA-bd_sf"/>
</dbReference>
<comment type="function">
    <text evidence="6">Responsible for synthesis of pseudouridine from uracil-2605 in 23S ribosomal RNA.</text>
</comment>
<comment type="catalytic activity">
    <reaction evidence="5">
        <text>uridine(2605) in 23S rRNA = pseudouridine(2605) in 23S rRNA</text>
        <dbReference type="Rhea" id="RHEA:42520"/>
        <dbReference type="Rhea" id="RHEA-COMP:10095"/>
        <dbReference type="Rhea" id="RHEA-COMP:10096"/>
        <dbReference type="ChEBI" id="CHEBI:65314"/>
        <dbReference type="ChEBI" id="CHEBI:65315"/>
        <dbReference type="EC" id="5.4.99.22"/>
    </reaction>
</comment>